<dbReference type="BioCyc" id="RPAL316057:RPD_RS22555-MONOMER"/>
<dbReference type="AlphaFoldDB" id="Q138W3"/>
<dbReference type="Proteomes" id="UP000001818">
    <property type="component" value="Chromosome"/>
</dbReference>
<name>Q138W3_RHOPS</name>
<feature type="region of interest" description="Disordered" evidence="1">
    <location>
        <begin position="97"/>
        <end position="128"/>
    </location>
</feature>
<dbReference type="STRING" id="316057.RPD_2141"/>
<sequence length="128" mass="13453">MVGNLGNRETRLSLFLRYIGQGLLRSSRNALVWAVMTAYLIAGILHGVDHLDLASSKVQVVVAIGDKGDAVPDKADVAGQHCHGCFSVAIADHAVTPPKLDASGPTGIARNMPPPGERRGIDPPPPKT</sequence>
<evidence type="ECO:0000313" key="3">
    <source>
        <dbReference type="Proteomes" id="UP000001818"/>
    </source>
</evidence>
<evidence type="ECO:0000256" key="1">
    <source>
        <dbReference type="SAM" id="MobiDB-lite"/>
    </source>
</evidence>
<evidence type="ECO:0000313" key="2">
    <source>
        <dbReference type="EMBL" id="ABE39376.1"/>
    </source>
</evidence>
<protein>
    <recommendedName>
        <fullName evidence="4">DUF2946 domain-containing protein</fullName>
    </recommendedName>
</protein>
<dbReference type="KEGG" id="rpd:RPD_2141"/>
<gene>
    <name evidence="2" type="ordered locus">RPD_2141</name>
</gene>
<reference evidence="2 3" key="1">
    <citation type="submission" date="2006-03" db="EMBL/GenBank/DDBJ databases">
        <title>Complete sequence of Rhodopseudomonas palustris BisB5.</title>
        <authorList>
            <consortium name="US DOE Joint Genome Institute"/>
            <person name="Copeland A."/>
            <person name="Lucas S."/>
            <person name="Lapidus A."/>
            <person name="Barry K."/>
            <person name="Detter J.C."/>
            <person name="Glavina del Rio T."/>
            <person name="Hammon N."/>
            <person name="Israni S."/>
            <person name="Dalin E."/>
            <person name="Tice H."/>
            <person name="Pitluck S."/>
            <person name="Chain P."/>
            <person name="Malfatti S."/>
            <person name="Shin M."/>
            <person name="Vergez L."/>
            <person name="Schmutz J."/>
            <person name="Larimer F."/>
            <person name="Land M."/>
            <person name="Hauser L."/>
            <person name="Pelletier D.A."/>
            <person name="Kyrpides N."/>
            <person name="Lykidis A."/>
            <person name="Oda Y."/>
            <person name="Harwood C.S."/>
            <person name="Richardson P."/>
        </authorList>
    </citation>
    <scope>NUCLEOTIDE SEQUENCE [LARGE SCALE GENOMIC DNA]</scope>
    <source>
        <strain evidence="2 3">BisB5</strain>
    </source>
</reference>
<dbReference type="EMBL" id="CP000283">
    <property type="protein sequence ID" value="ABE39376.1"/>
    <property type="molecule type" value="Genomic_DNA"/>
</dbReference>
<organism evidence="2 3">
    <name type="scientific">Rhodopseudomonas palustris (strain BisB5)</name>
    <dbReference type="NCBI Taxonomy" id="316057"/>
    <lineage>
        <taxon>Bacteria</taxon>
        <taxon>Pseudomonadati</taxon>
        <taxon>Pseudomonadota</taxon>
        <taxon>Alphaproteobacteria</taxon>
        <taxon>Hyphomicrobiales</taxon>
        <taxon>Nitrobacteraceae</taxon>
        <taxon>Rhodopseudomonas</taxon>
    </lineage>
</organism>
<dbReference type="HOGENOM" id="CLU_139742_0_0_5"/>
<evidence type="ECO:0008006" key="4">
    <source>
        <dbReference type="Google" id="ProtNLM"/>
    </source>
</evidence>
<accession>Q138W3</accession>
<proteinExistence type="predicted"/>